<proteinExistence type="predicted"/>
<name>A0A5C3KKB9_COPMA</name>
<feature type="non-terminal residue" evidence="2">
    <location>
        <position position="182"/>
    </location>
</feature>
<feature type="domain" description="DUF6570" evidence="1">
    <location>
        <begin position="31"/>
        <end position="167"/>
    </location>
</feature>
<sequence length="182" mass="20400">MLSKDGIAPDASQTHDNVTVCSACFSSLTHRSVPRFAMANKLYHGYLPDEFCDLTWVEEMACAIYRSTAHVTRLFSPGDPDKQPRQLHGNTCAHEMNIISTANILPCTPADLNGMILLVFISPKAFDPAKSGTLYRVRKCKIWPFLVWLKHHNRLYENMEFDQAVLDLYPDDGSLPGLAEAT</sequence>
<dbReference type="Proteomes" id="UP000307440">
    <property type="component" value="Unassembled WGS sequence"/>
</dbReference>
<dbReference type="AlphaFoldDB" id="A0A5C3KKB9"/>
<dbReference type="EMBL" id="ML210291">
    <property type="protein sequence ID" value="TFK20680.1"/>
    <property type="molecule type" value="Genomic_DNA"/>
</dbReference>
<dbReference type="STRING" id="230819.A0A5C3KKB9"/>
<accession>A0A5C3KKB9</accession>
<keyword evidence="3" id="KW-1185">Reference proteome</keyword>
<dbReference type="InterPro" id="IPR046700">
    <property type="entry name" value="DUF6570"/>
</dbReference>
<dbReference type="Pfam" id="PF20209">
    <property type="entry name" value="DUF6570"/>
    <property type="match status" value="1"/>
</dbReference>
<evidence type="ECO:0000313" key="3">
    <source>
        <dbReference type="Proteomes" id="UP000307440"/>
    </source>
</evidence>
<dbReference type="OrthoDB" id="3257061at2759"/>
<organism evidence="2 3">
    <name type="scientific">Coprinopsis marcescibilis</name>
    <name type="common">Agaric fungus</name>
    <name type="synonym">Psathyrella marcescibilis</name>
    <dbReference type="NCBI Taxonomy" id="230819"/>
    <lineage>
        <taxon>Eukaryota</taxon>
        <taxon>Fungi</taxon>
        <taxon>Dikarya</taxon>
        <taxon>Basidiomycota</taxon>
        <taxon>Agaricomycotina</taxon>
        <taxon>Agaricomycetes</taxon>
        <taxon>Agaricomycetidae</taxon>
        <taxon>Agaricales</taxon>
        <taxon>Agaricineae</taxon>
        <taxon>Psathyrellaceae</taxon>
        <taxon>Coprinopsis</taxon>
    </lineage>
</organism>
<reference evidence="2 3" key="1">
    <citation type="journal article" date="2019" name="Nat. Ecol. Evol.">
        <title>Megaphylogeny resolves global patterns of mushroom evolution.</title>
        <authorList>
            <person name="Varga T."/>
            <person name="Krizsan K."/>
            <person name="Foldi C."/>
            <person name="Dima B."/>
            <person name="Sanchez-Garcia M."/>
            <person name="Sanchez-Ramirez S."/>
            <person name="Szollosi G.J."/>
            <person name="Szarkandi J.G."/>
            <person name="Papp V."/>
            <person name="Albert L."/>
            <person name="Andreopoulos W."/>
            <person name="Angelini C."/>
            <person name="Antonin V."/>
            <person name="Barry K.W."/>
            <person name="Bougher N.L."/>
            <person name="Buchanan P."/>
            <person name="Buyck B."/>
            <person name="Bense V."/>
            <person name="Catcheside P."/>
            <person name="Chovatia M."/>
            <person name="Cooper J."/>
            <person name="Damon W."/>
            <person name="Desjardin D."/>
            <person name="Finy P."/>
            <person name="Geml J."/>
            <person name="Haridas S."/>
            <person name="Hughes K."/>
            <person name="Justo A."/>
            <person name="Karasinski D."/>
            <person name="Kautmanova I."/>
            <person name="Kiss B."/>
            <person name="Kocsube S."/>
            <person name="Kotiranta H."/>
            <person name="LaButti K.M."/>
            <person name="Lechner B.E."/>
            <person name="Liimatainen K."/>
            <person name="Lipzen A."/>
            <person name="Lukacs Z."/>
            <person name="Mihaltcheva S."/>
            <person name="Morgado L.N."/>
            <person name="Niskanen T."/>
            <person name="Noordeloos M.E."/>
            <person name="Ohm R.A."/>
            <person name="Ortiz-Santana B."/>
            <person name="Ovrebo C."/>
            <person name="Racz N."/>
            <person name="Riley R."/>
            <person name="Savchenko A."/>
            <person name="Shiryaev A."/>
            <person name="Soop K."/>
            <person name="Spirin V."/>
            <person name="Szebenyi C."/>
            <person name="Tomsovsky M."/>
            <person name="Tulloss R.E."/>
            <person name="Uehling J."/>
            <person name="Grigoriev I.V."/>
            <person name="Vagvolgyi C."/>
            <person name="Papp T."/>
            <person name="Martin F.M."/>
            <person name="Miettinen O."/>
            <person name="Hibbett D.S."/>
            <person name="Nagy L.G."/>
        </authorList>
    </citation>
    <scope>NUCLEOTIDE SEQUENCE [LARGE SCALE GENOMIC DNA]</scope>
    <source>
        <strain evidence="2 3">CBS 121175</strain>
    </source>
</reference>
<evidence type="ECO:0000313" key="2">
    <source>
        <dbReference type="EMBL" id="TFK20680.1"/>
    </source>
</evidence>
<gene>
    <name evidence="2" type="ORF">FA15DRAFT_599267</name>
</gene>
<evidence type="ECO:0000259" key="1">
    <source>
        <dbReference type="Pfam" id="PF20209"/>
    </source>
</evidence>
<protein>
    <recommendedName>
        <fullName evidence="1">DUF6570 domain-containing protein</fullName>
    </recommendedName>
</protein>